<dbReference type="GO" id="GO:0006352">
    <property type="term" value="P:DNA-templated transcription initiation"/>
    <property type="evidence" value="ECO:0007669"/>
    <property type="project" value="InterPro"/>
</dbReference>
<evidence type="ECO:0000256" key="1">
    <source>
        <dbReference type="ARBA" id="ARBA00010641"/>
    </source>
</evidence>
<accession>A0A930VLF5</accession>
<sequence length="167" mass="18604">MRDANAYDDFYRSTSPRLLRYCYALTGELGEAQDVAQETYLRAWRHWREVSAHPAPEAWLRLTASRLATDRWRRLAGLRRAVTRTGQPAPADPPSEDVVALTAALRQIPADQRRALAMHYLLDLPVSEIALELEVPVGTVKSWLSRGRTALAAQLAGPDDSAEVRGA</sequence>
<evidence type="ECO:0000256" key="2">
    <source>
        <dbReference type="ARBA" id="ARBA00023015"/>
    </source>
</evidence>
<keyword evidence="2" id="KW-0805">Transcription regulation</keyword>
<evidence type="ECO:0000256" key="3">
    <source>
        <dbReference type="ARBA" id="ARBA00023082"/>
    </source>
</evidence>
<reference evidence="8" key="1">
    <citation type="submission" date="2020-11" db="EMBL/GenBank/DDBJ databases">
        <title>Nocardioides cynanchi sp. nov., isolated from soil of rhizosphere of Cynanchum wilfordii.</title>
        <authorList>
            <person name="Lee J.-S."/>
            <person name="Suh M.K."/>
            <person name="Kim J.-S."/>
        </authorList>
    </citation>
    <scope>NUCLEOTIDE SEQUENCE</scope>
    <source>
        <strain evidence="8">KCTC 19276</strain>
    </source>
</reference>
<dbReference type="SUPFAM" id="SSF88659">
    <property type="entry name" value="Sigma3 and sigma4 domains of RNA polymerase sigma factors"/>
    <property type="match status" value="1"/>
</dbReference>
<keyword evidence="4" id="KW-0238">DNA-binding</keyword>
<dbReference type="InterPro" id="IPR013325">
    <property type="entry name" value="RNA_pol_sigma_r2"/>
</dbReference>
<dbReference type="AlphaFoldDB" id="A0A930VLF5"/>
<organism evidence="8 9">
    <name type="scientific">Nocardioides agariphilus</name>
    <dbReference type="NCBI Taxonomy" id="433664"/>
    <lineage>
        <taxon>Bacteria</taxon>
        <taxon>Bacillati</taxon>
        <taxon>Actinomycetota</taxon>
        <taxon>Actinomycetes</taxon>
        <taxon>Propionibacteriales</taxon>
        <taxon>Nocardioidaceae</taxon>
        <taxon>Nocardioides</taxon>
    </lineage>
</organism>
<dbReference type="RefSeq" id="WP_194694846.1">
    <property type="nucleotide sequence ID" value="NZ_JADKPO010000002.1"/>
</dbReference>
<dbReference type="CDD" id="cd06171">
    <property type="entry name" value="Sigma70_r4"/>
    <property type="match status" value="1"/>
</dbReference>
<dbReference type="PANTHER" id="PTHR43133:SF50">
    <property type="entry name" value="ECF RNA POLYMERASE SIGMA FACTOR SIGM"/>
    <property type="match status" value="1"/>
</dbReference>
<dbReference type="InterPro" id="IPR013249">
    <property type="entry name" value="RNA_pol_sigma70_r4_t2"/>
</dbReference>
<dbReference type="GO" id="GO:0016987">
    <property type="term" value="F:sigma factor activity"/>
    <property type="evidence" value="ECO:0007669"/>
    <property type="project" value="UniProtKB-KW"/>
</dbReference>
<evidence type="ECO:0000313" key="9">
    <source>
        <dbReference type="Proteomes" id="UP000660668"/>
    </source>
</evidence>
<evidence type="ECO:0000256" key="4">
    <source>
        <dbReference type="ARBA" id="ARBA00023125"/>
    </source>
</evidence>
<keyword evidence="9" id="KW-1185">Reference proteome</keyword>
<dbReference type="Proteomes" id="UP000660668">
    <property type="component" value="Unassembled WGS sequence"/>
</dbReference>
<dbReference type="InterPro" id="IPR036388">
    <property type="entry name" value="WH-like_DNA-bd_sf"/>
</dbReference>
<evidence type="ECO:0000259" key="6">
    <source>
        <dbReference type="Pfam" id="PF04542"/>
    </source>
</evidence>
<evidence type="ECO:0000259" key="7">
    <source>
        <dbReference type="Pfam" id="PF08281"/>
    </source>
</evidence>
<feature type="domain" description="RNA polymerase sigma factor 70 region 4 type 2" evidence="7">
    <location>
        <begin position="100"/>
        <end position="151"/>
    </location>
</feature>
<comment type="similarity">
    <text evidence="1">Belongs to the sigma-70 factor family. ECF subfamily.</text>
</comment>
<dbReference type="SUPFAM" id="SSF88946">
    <property type="entry name" value="Sigma2 domain of RNA polymerase sigma factors"/>
    <property type="match status" value="1"/>
</dbReference>
<dbReference type="InterPro" id="IPR013324">
    <property type="entry name" value="RNA_pol_sigma_r3/r4-like"/>
</dbReference>
<keyword evidence="3" id="KW-0731">Sigma factor</keyword>
<dbReference type="InterPro" id="IPR039425">
    <property type="entry name" value="RNA_pol_sigma-70-like"/>
</dbReference>
<dbReference type="PANTHER" id="PTHR43133">
    <property type="entry name" value="RNA POLYMERASE ECF-TYPE SIGMA FACTO"/>
    <property type="match status" value="1"/>
</dbReference>
<dbReference type="EMBL" id="JADKPO010000002">
    <property type="protein sequence ID" value="MBF4766702.1"/>
    <property type="molecule type" value="Genomic_DNA"/>
</dbReference>
<gene>
    <name evidence="8" type="ORF">ISU10_02845</name>
</gene>
<protein>
    <submittedName>
        <fullName evidence="8">SigE family RNA polymerase sigma factor</fullName>
    </submittedName>
</protein>
<dbReference type="GO" id="GO:0003677">
    <property type="term" value="F:DNA binding"/>
    <property type="evidence" value="ECO:0007669"/>
    <property type="project" value="UniProtKB-KW"/>
</dbReference>
<dbReference type="Pfam" id="PF04542">
    <property type="entry name" value="Sigma70_r2"/>
    <property type="match status" value="1"/>
</dbReference>
<keyword evidence="5" id="KW-0804">Transcription</keyword>
<evidence type="ECO:0000313" key="8">
    <source>
        <dbReference type="EMBL" id="MBF4766702.1"/>
    </source>
</evidence>
<evidence type="ECO:0000256" key="5">
    <source>
        <dbReference type="ARBA" id="ARBA00023163"/>
    </source>
</evidence>
<comment type="caution">
    <text evidence="8">The sequence shown here is derived from an EMBL/GenBank/DDBJ whole genome shotgun (WGS) entry which is preliminary data.</text>
</comment>
<dbReference type="Gene3D" id="1.10.10.10">
    <property type="entry name" value="Winged helix-like DNA-binding domain superfamily/Winged helix DNA-binding domain"/>
    <property type="match status" value="1"/>
</dbReference>
<dbReference type="InterPro" id="IPR007627">
    <property type="entry name" value="RNA_pol_sigma70_r2"/>
</dbReference>
<feature type="domain" description="RNA polymerase sigma-70 region 2" evidence="6">
    <location>
        <begin position="10"/>
        <end position="75"/>
    </location>
</feature>
<dbReference type="InterPro" id="IPR014284">
    <property type="entry name" value="RNA_pol_sigma-70_dom"/>
</dbReference>
<dbReference type="Pfam" id="PF08281">
    <property type="entry name" value="Sigma70_r4_2"/>
    <property type="match status" value="1"/>
</dbReference>
<dbReference type="NCBIfam" id="TIGR02937">
    <property type="entry name" value="sigma70-ECF"/>
    <property type="match status" value="1"/>
</dbReference>
<dbReference type="Gene3D" id="1.10.1740.10">
    <property type="match status" value="1"/>
</dbReference>
<name>A0A930VLF5_9ACTN</name>
<proteinExistence type="inferred from homology"/>